<dbReference type="CDD" id="cd00077">
    <property type="entry name" value="HDc"/>
    <property type="match status" value="1"/>
</dbReference>
<comment type="caution">
    <text evidence="8">The sequence shown here is derived from an EMBL/GenBank/DDBJ whole genome shotgun (WGS) entry which is preliminary data.</text>
</comment>
<protein>
    <recommendedName>
        <fullName evidence="1">bis(5'-nucleosyl)-tetraphosphatase (symmetrical)</fullName>
        <ecNumber evidence="1">3.6.1.41</ecNumber>
    </recommendedName>
</protein>
<name>A0A2A6E2C1_9BACL</name>
<feature type="domain" description="HD" evidence="7">
    <location>
        <begin position="18"/>
        <end position="133"/>
    </location>
</feature>
<dbReference type="PANTHER" id="PTHR35795:SF1">
    <property type="entry name" value="BIS(5'-NUCLEOSYL)-TETRAPHOSPHATASE, SYMMETRICAL"/>
    <property type="match status" value="1"/>
</dbReference>
<evidence type="ECO:0000256" key="2">
    <source>
        <dbReference type="ARBA" id="ARBA00022723"/>
    </source>
</evidence>
<reference evidence="8 9" key="1">
    <citation type="submission" date="2016-12" db="EMBL/GenBank/DDBJ databases">
        <title>Candidatus Reconcilibacillus cellulovorans genome.</title>
        <authorList>
            <person name="Kolinko S."/>
            <person name="Wu Y.-W."/>
            <person name="Tachea F."/>
            <person name="Denzel E."/>
            <person name="Hiras J."/>
            <person name="Baecker N."/>
            <person name="Chan L.J."/>
            <person name="Eichorst S.A."/>
            <person name="Frey D."/>
            <person name="Adams P.D."/>
            <person name="Pray T."/>
            <person name="Tanjore D."/>
            <person name="Petzold C.J."/>
            <person name="Gladden J.M."/>
            <person name="Simmons B.A."/>
            <person name="Singer S.W."/>
        </authorList>
    </citation>
    <scope>NUCLEOTIDE SEQUENCE [LARGE SCALE GENOMIC DNA]</scope>
    <source>
        <strain evidence="8">JTherm</strain>
    </source>
</reference>
<organism evidence="8 9">
    <name type="scientific">Candidatus Reconcilbacillus cellulovorans</name>
    <dbReference type="NCBI Taxonomy" id="1906605"/>
    <lineage>
        <taxon>Bacteria</taxon>
        <taxon>Bacillati</taxon>
        <taxon>Bacillota</taxon>
        <taxon>Bacilli</taxon>
        <taxon>Bacillales</taxon>
        <taxon>Paenibacillaceae</taxon>
        <taxon>Candidatus Reconcilbacillus</taxon>
    </lineage>
</organism>
<dbReference type="InterPro" id="IPR003607">
    <property type="entry name" value="HD/PDEase_dom"/>
</dbReference>
<dbReference type="GO" id="GO:0008803">
    <property type="term" value="F:bis(5'-nucleosyl)-tetraphosphatase (symmetrical) activity"/>
    <property type="evidence" value="ECO:0007669"/>
    <property type="project" value="UniProtKB-EC"/>
</dbReference>
<dbReference type="PANTHER" id="PTHR35795">
    <property type="entry name" value="SLR1885 PROTEIN"/>
    <property type="match status" value="1"/>
</dbReference>
<proteinExistence type="predicted"/>
<dbReference type="GO" id="GO:0000166">
    <property type="term" value="F:nucleotide binding"/>
    <property type="evidence" value="ECO:0007669"/>
    <property type="project" value="UniProtKB-KW"/>
</dbReference>
<dbReference type="EMBL" id="MOXJ01000007">
    <property type="protein sequence ID" value="PDO10956.1"/>
    <property type="molecule type" value="Genomic_DNA"/>
</dbReference>
<evidence type="ECO:0000259" key="7">
    <source>
        <dbReference type="PROSITE" id="PS51831"/>
    </source>
</evidence>
<dbReference type="PROSITE" id="PS51831">
    <property type="entry name" value="HD"/>
    <property type="match status" value="1"/>
</dbReference>
<evidence type="ECO:0000256" key="4">
    <source>
        <dbReference type="ARBA" id="ARBA00022801"/>
    </source>
</evidence>
<dbReference type="AlphaFoldDB" id="A0A2A6E2C1"/>
<gene>
    <name evidence="8" type="ORF">BLM47_04620</name>
</gene>
<dbReference type="EC" id="3.6.1.41" evidence="1"/>
<dbReference type="InterPro" id="IPR006674">
    <property type="entry name" value="HD_domain"/>
</dbReference>
<dbReference type="NCBIfam" id="TIGR00277">
    <property type="entry name" value="HDIG"/>
    <property type="match status" value="1"/>
</dbReference>
<keyword evidence="3" id="KW-0547">Nucleotide-binding</keyword>
<dbReference type="GO" id="GO:0046872">
    <property type="term" value="F:metal ion binding"/>
    <property type="evidence" value="ECO:0007669"/>
    <property type="project" value="UniProtKB-KW"/>
</dbReference>
<dbReference type="InterPro" id="IPR006675">
    <property type="entry name" value="HDIG_dom"/>
</dbReference>
<keyword evidence="4" id="KW-0378">Hydrolase</keyword>
<sequence length="198" mass="22404">MSIERLKESAERQLTPDRWRHTLGVAETAVRLAQKYGADAAKAEIAAILHDYCKCWPREKQADVLRSHPELPQDLLEYDAELWHAHVGAWVVENELGVRDADVLNAIRWHTSGRIGMTLLEKIVCLADYIEPGRRFPGVDDIRRLAESDLDRALVAGFDATIRFLLDRGKKIYPLTVMSRNALLDEISGKEGIDGRYG</sequence>
<evidence type="ECO:0000313" key="8">
    <source>
        <dbReference type="EMBL" id="PDO10956.1"/>
    </source>
</evidence>
<evidence type="ECO:0000313" key="9">
    <source>
        <dbReference type="Proteomes" id="UP000243688"/>
    </source>
</evidence>
<keyword evidence="2" id="KW-0479">Metal-binding</keyword>
<dbReference type="SMART" id="SM00471">
    <property type="entry name" value="HDc"/>
    <property type="match status" value="1"/>
</dbReference>
<accession>A0A2A6E2C1</accession>
<keyword evidence="5" id="KW-0408">Iron</keyword>
<dbReference type="Gene3D" id="1.10.3210.10">
    <property type="entry name" value="Hypothetical protein af1432"/>
    <property type="match status" value="1"/>
</dbReference>
<evidence type="ECO:0000256" key="3">
    <source>
        <dbReference type="ARBA" id="ARBA00022741"/>
    </source>
</evidence>
<evidence type="ECO:0000256" key="6">
    <source>
        <dbReference type="ARBA" id="ARBA00049417"/>
    </source>
</evidence>
<evidence type="ECO:0000256" key="1">
    <source>
        <dbReference type="ARBA" id="ARBA00012506"/>
    </source>
</evidence>
<dbReference type="InterPro" id="IPR051094">
    <property type="entry name" value="Diverse_Catalytic_Enzymes"/>
</dbReference>
<dbReference type="NCBIfam" id="TIGR00488">
    <property type="entry name" value="bis(5'-nucleosyl)-tetraphosphatase (symmetrical) YqeK"/>
    <property type="match status" value="1"/>
</dbReference>
<comment type="catalytic activity">
    <reaction evidence="6">
        <text>P(1),P(4)-bis(5'-adenosyl) tetraphosphate + H2O = 2 ADP + 2 H(+)</text>
        <dbReference type="Rhea" id="RHEA:24252"/>
        <dbReference type="ChEBI" id="CHEBI:15377"/>
        <dbReference type="ChEBI" id="CHEBI:15378"/>
        <dbReference type="ChEBI" id="CHEBI:58141"/>
        <dbReference type="ChEBI" id="CHEBI:456216"/>
        <dbReference type="EC" id="3.6.1.41"/>
    </reaction>
</comment>
<dbReference type="SUPFAM" id="SSF109604">
    <property type="entry name" value="HD-domain/PDEase-like"/>
    <property type="match status" value="1"/>
</dbReference>
<dbReference type="Proteomes" id="UP000243688">
    <property type="component" value="Unassembled WGS sequence"/>
</dbReference>
<dbReference type="Pfam" id="PF01966">
    <property type="entry name" value="HD"/>
    <property type="match status" value="1"/>
</dbReference>
<dbReference type="InterPro" id="IPR005249">
    <property type="entry name" value="YqeK"/>
</dbReference>
<evidence type="ECO:0000256" key="5">
    <source>
        <dbReference type="ARBA" id="ARBA00023004"/>
    </source>
</evidence>